<dbReference type="PANTHER" id="PTHR10566">
    <property type="entry name" value="CHAPERONE-ACTIVITY OF BC1 COMPLEX CABC1 -RELATED"/>
    <property type="match status" value="1"/>
</dbReference>
<organism evidence="15 16">
    <name type="scientific">Marinobacter salinus</name>
    <dbReference type="NCBI Taxonomy" id="1874317"/>
    <lineage>
        <taxon>Bacteria</taxon>
        <taxon>Pseudomonadati</taxon>
        <taxon>Pseudomonadota</taxon>
        <taxon>Gammaproteobacteria</taxon>
        <taxon>Pseudomonadales</taxon>
        <taxon>Marinobacteraceae</taxon>
        <taxon>Marinobacter</taxon>
    </lineage>
</organism>
<evidence type="ECO:0000256" key="7">
    <source>
        <dbReference type="ARBA" id="ARBA00022692"/>
    </source>
</evidence>
<dbReference type="PANTHER" id="PTHR10566:SF113">
    <property type="entry name" value="PROTEIN ACTIVITY OF BC1 COMPLEX KINASE 7, CHLOROPLASTIC"/>
    <property type="match status" value="1"/>
</dbReference>
<dbReference type="GO" id="GO:0005886">
    <property type="term" value="C:plasma membrane"/>
    <property type="evidence" value="ECO:0007669"/>
    <property type="project" value="UniProtKB-UniRule"/>
</dbReference>
<evidence type="ECO:0000256" key="13">
    <source>
        <dbReference type="HAMAP-Rule" id="MF_00414"/>
    </source>
</evidence>
<keyword evidence="10 13" id="KW-0067">ATP-binding</keyword>
<protein>
    <recommendedName>
        <fullName evidence="13">Probable protein kinase UbiB</fullName>
        <ecNumber evidence="13">2.7.-.-</ecNumber>
    </recommendedName>
    <alternativeName>
        <fullName evidence="13">Ubiquinone biosynthesis protein UbiB</fullName>
    </alternativeName>
</protein>
<dbReference type="STRING" id="1874317.BKP64_17765"/>
<evidence type="ECO:0000313" key="15">
    <source>
        <dbReference type="EMBL" id="AOY89863.1"/>
    </source>
</evidence>
<dbReference type="GO" id="GO:0010795">
    <property type="term" value="P:regulation of ubiquinone biosynthetic process"/>
    <property type="evidence" value="ECO:0007669"/>
    <property type="project" value="UniProtKB-UniRule"/>
</dbReference>
<feature type="binding site" evidence="13">
    <location>
        <begin position="127"/>
        <end position="135"/>
    </location>
    <ligand>
        <name>ATP</name>
        <dbReference type="ChEBI" id="CHEBI:30616"/>
    </ligand>
</feature>
<dbReference type="OrthoDB" id="9795390at2"/>
<evidence type="ECO:0000256" key="8">
    <source>
        <dbReference type="ARBA" id="ARBA00022741"/>
    </source>
</evidence>
<evidence type="ECO:0000256" key="11">
    <source>
        <dbReference type="ARBA" id="ARBA00022989"/>
    </source>
</evidence>
<evidence type="ECO:0000256" key="2">
    <source>
        <dbReference type="ARBA" id="ARBA00009670"/>
    </source>
</evidence>
<keyword evidence="5 13" id="KW-0808">Transferase</keyword>
<comment type="pathway">
    <text evidence="1 13">Cofactor biosynthesis; ubiquinone biosynthesis [regulation].</text>
</comment>
<keyword evidence="15" id="KW-0830">Ubiquinone</keyword>
<keyword evidence="8 13" id="KW-0547">Nucleotide-binding</keyword>
<dbReference type="EC" id="2.7.-.-" evidence="13"/>
<reference evidence="15 16" key="1">
    <citation type="submission" date="2016-10" db="EMBL/GenBank/DDBJ databases">
        <title>Marinobacter salinus sp. nov., a moderately halophilic bacterium isolated from a tidal flat environment.</title>
        <authorList>
            <person name="Park S.-J."/>
        </authorList>
    </citation>
    <scope>NUCLEOTIDE SEQUENCE [LARGE SCALE GENOMIC DNA]</scope>
    <source>
        <strain evidence="15 16">Hb8</strain>
    </source>
</reference>
<evidence type="ECO:0000256" key="5">
    <source>
        <dbReference type="ARBA" id="ARBA00022679"/>
    </source>
</evidence>
<keyword evidence="4" id="KW-0997">Cell inner membrane</keyword>
<evidence type="ECO:0000313" key="16">
    <source>
        <dbReference type="Proteomes" id="UP000177445"/>
    </source>
</evidence>
<keyword evidence="7 13" id="KW-0812">Transmembrane</keyword>
<evidence type="ECO:0000256" key="4">
    <source>
        <dbReference type="ARBA" id="ARBA00022519"/>
    </source>
</evidence>
<dbReference type="InterPro" id="IPR050154">
    <property type="entry name" value="UbiB_kinase"/>
</dbReference>
<name>A0A1D9GQG0_9GAMM</name>
<dbReference type="SUPFAM" id="SSF56112">
    <property type="entry name" value="Protein kinase-like (PK-like)"/>
    <property type="match status" value="1"/>
</dbReference>
<evidence type="ECO:0000256" key="3">
    <source>
        <dbReference type="ARBA" id="ARBA00022475"/>
    </source>
</evidence>
<dbReference type="AlphaFoldDB" id="A0A1D9GQG0"/>
<dbReference type="GO" id="GO:0006744">
    <property type="term" value="P:ubiquinone biosynthetic process"/>
    <property type="evidence" value="ECO:0007669"/>
    <property type="project" value="UniProtKB-UniPathway"/>
</dbReference>
<dbReference type="NCBIfam" id="TIGR01982">
    <property type="entry name" value="UbiB"/>
    <property type="match status" value="1"/>
</dbReference>
<feature type="binding site" evidence="13">
    <location>
        <position position="149"/>
    </location>
    <ligand>
        <name>ATP</name>
        <dbReference type="ChEBI" id="CHEBI:30616"/>
    </ligand>
</feature>
<dbReference type="Proteomes" id="UP000177445">
    <property type="component" value="Chromosome"/>
</dbReference>
<comment type="function">
    <text evidence="13">Is probably a protein kinase regulator of UbiI activity which is involved in aerobic coenzyme Q (ubiquinone) biosynthesis.</text>
</comment>
<dbReference type="NCBIfam" id="NF003404">
    <property type="entry name" value="PRK04750.1"/>
    <property type="match status" value="1"/>
</dbReference>
<dbReference type="InterPro" id="IPR045308">
    <property type="entry name" value="UbiB_bact"/>
</dbReference>
<evidence type="ECO:0000256" key="10">
    <source>
        <dbReference type="ARBA" id="ARBA00022840"/>
    </source>
</evidence>
<dbReference type="GO" id="GO:0005524">
    <property type="term" value="F:ATP binding"/>
    <property type="evidence" value="ECO:0007669"/>
    <property type="project" value="UniProtKB-KW"/>
</dbReference>
<dbReference type="GO" id="GO:0004672">
    <property type="term" value="F:protein kinase activity"/>
    <property type="evidence" value="ECO:0007669"/>
    <property type="project" value="UniProtKB-UniRule"/>
</dbReference>
<dbReference type="InterPro" id="IPR010232">
    <property type="entry name" value="UbiB"/>
</dbReference>
<keyword evidence="16" id="KW-1185">Reference proteome</keyword>
<keyword evidence="3 13" id="KW-1003">Cell membrane</keyword>
<dbReference type="HAMAP" id="MF_00414">
    <property type="entry name" value="UbiB"/>
    <property type="match status" value="1"/>
</dbReference>
<sequence>MTRLQRLFRIAWVFCRYRLDTFLPLAELPAPLKIFFLLAPWHLFPQPKLDRGDRLRLALEELGPVFVKFGQILSTRRDLLPDDMAESLKTLQDRVPPFPSDVARGIIETSLGAPVSDLFQDFSADPMASASVAQVHAATLPNGQEVVVKVLRPGIEKVIRQDLALMYLMAGLLEKYWSEGKRLHPVDVVADYDSTIHDELDLQREAANASQLRRNFENSSLIYIPYIDWNYTRKSVLVMERIHGIPIADVPALKAAGVNMKVLAEKGVEIFFTQVFRDSFFHADMHPGNIFVDCSNPSDPKYIAIDFGIVGTLAPDDQSYLARNLLAFFRRDYRQVAQLHIQSGWVPPDTRVNEFEAAIRTVCEPIFEKPLKDISFGHFLLRLFQTARRFNMEVQPQLVLLQKTLLNVEGLGRQLYPELDLWSTAQPFLESWMRKRIGPSGLIKSLQTHLPAWLEQSPEMPQLVHDALLQLRHSGPTEQQNNDTLALLREQQTRADRRWRRGLTALALVTAAALGTQPEAQAWAQSIPVWSWVLLAAAGVLVLRGSR</sequence>
<dbReference type="KEGG" id="msq:BKP64_17765"/>
<keyword evidence="9 13" id="KW-0418">Kinase</keyword>
<feature type="domain" description="ABC1 atypical kinase-like" evidence="14">
    <location>
        <begin position="91"/>
        <end position="339"/>
    </location>
</feature>
<proteinExistence type="inferred from homology"/>
<dbReference type="RefSeq" id="WP_070973039.1">
    <property type="nucleotide sequence ID" value="NZ_CP017715.1"/>
</dbReference>
<dbReference type="UniPathway" id="UPA00232"/>
<evidence type="ECO:0000259" key="14">
    <source>
        <dbReference type="Pfam" id="PF03109"/>
    </source>
</evidence>
<gene>
    <name evidence="13" type="primary">ubiB</name>
    <name evidence="15" type="ORF">BKP64_17765</name>
</gene>
<evidence type="ECO:0000256" key="1">
    <source>
        <dbReference type="ARBA" id="ARBA00005020"/>
    </source>
</evidence>
<dbReference type="InterPro" id="IPR004147">
    <property type="entry name" value="ABC1_dom"/>
</dbReference>
<keyword evidence="6 13" id="KW-0831">Ubiquinone biosynthesis</keyword>
<accession>A0A1D9GQG0</accession>
<comment type="similarity">
    <text evidence="2">Belongs to the protein kinase superfamily. ADCK protein kinase family.</text>
</comment>
<keyword evidence="11 13" id="KW-1133">Transmembrane helix</keyword>
<evidence type="ECO:0000256" key="12">
    <source>
        <dbReference type="ARBA" id="ARBA00023136"/>
    </source>
</evidence>
<dbReference type="Pfam" id="PF03109">
    <property type="entry name" value="ABC1"/>
    <property type="match status" value="1"/>
</dbReference>
<dbReference type="EMBL" id="CP017715">
    <property type="protein sequence ID" value="AOY89863.1"/>
    <property type="molecule type" value="Genomic_DNA"/>
</dbReference>
<dbReference type="InterPro" id="IPR011009">
    <property type="entry name" value="Kinase-like_dom_sf"/>
</dbReference>
<keyword evidence="12 13" id="KW-0472">Membrane</keyword>
<feature type="active site" description="Proton acceptor" evidence="13">
    <location>
        <position position="284"/>
    </location>
</feature>
<dbReference type="CDD" id="cd13972">
    <property type="entry name" value="UbiB"/>
    <property type="match status" value="1"/>
</dbReference>
<comment type="similarity">
    <text evidence="13">Belongs to the ABC1 family. UbiB subfamily.</text>
</comment>
<evidence type="ECO:0000256" key="6">
    <source>
        <dbReference type="ARBA" id="ARBA00022688"/>
    </source>
</evidence>
<evidence type="ECO:0000256" key="9">
    <source>
        <dbReference type="ARBA" id="ARBA00022777"/>
    </source>
</evidence>